<organism evidence="5 6">
    <name type="scientific">Cucurbita maxima</name>
    <name type="common">Pumpkin</name>
    <name type="synonym">Winter squash</name>
    <dbReference type="NCBI Taxonomy" id="3661"/>
    <lineage>
        <taxon>Eukaryota</taxon>
        <taxon>Viridiplantae</taxon>
        <taxon>Streptophyta</taxon>
        <taxon>Embryophyta</taxon>
        <taxon>Tracheophyta</taxon>
        <taxon>Spermatophyta</taxon>
        <taxon>Magnoliopsida</taxon>
        <taxon>eudicotyledons</taxon>
        <taxon>Gunneridae</taxon>
        <taxon>Pentapetalae</taxon>
        <taxon>rosids</taxon>
        <taxon>fabids</taxon>
        <taxon>Cucurbitales</taxon>
        <taxon>Cucurbitaceae</taxon>
        <taxon>Cucurbiteae</taxon>
        <taxon>Cucurbita</taxon>
    </lineage>
</organism>
<accession>A0A6J1JIN9</accession>
<feature type="signal peptide" evidence="3">
    <location>
        <begin position="1"/>
        <end position="26"/>
    </location>
</feature>
<dbReference type="SMART" id="SM00856">
    <property type="entry name" value="PMEI"/>
    <property type="match status" value="1"/>
</dbReference>
<dbReference type="Pfam" id="PF04043">
    <property type="entry name" value="PMEI"/>
    <property type="match status" value="1"/>
</dbReference>
<comment type="similarity">
    <text evidence="2">Belongs to the PMEI family.</text>
</comment>
<evidence type="ECO:0000256" key="2">
    <source>
        <dbReference type="ARBA" id="ARBA00038471"/>
    </source>
</evidence>
<feature type="chain" id="PRO_5026721930" evidence="3">
    <location>
        <begin position="27"/>
        <end position="201"/>
    </location>
</feature>
<dbReference type="CDD" id="cd15798">
    <property type="entry name" value="PMEI-like_3"/>
    <property type="match status" value="1"/>
</dbReference>
<sequence>MEFQILKSLLTLFFFVSITFTTSVVASSSSIIRPVKPYIKKACKTTPYPRLCEISLTLHASQTKKTQQEFCRAAMASSLKTTRDATSIISKLSRQKMSTYEAKVIRDCVDNLKDSTDELHRAIAGFKSLSRAKDANFQLHSIKTWVSAAETDAMTCSDGLSGGAGRKVRSKVKQEVRKSVAVVVRHISNALSLLTTFKYKS</sequence>
<evidence type="ECO:0000313" key="5">
    <source>
        <dbReference type="Proteomes" id="UP000504608"/>
    </source>
</evidence>
<dbReference type="GeneID" id="111484936"/>
<dbReference type="AlphaFoldDB" id="A0A6J1JIN9"/>
<name>A0A6J1JIN9_CUCMA</name>
<reference evidence="6" key="1">
    <citation type="submission" date="2025-08" db="UniProtKB">
        <authorList>
            <consortium name="RefSeq"/>
        </authorList>
    </citation>
    <scope>IDENTIFICATION</scope>
    <source>
        <tissue evidence="6">Young leaves</tissue>
    </source>
</reference>
<evidence type="ECO:0000256" key="3">
    <source>
        <dbReference type="SAM" id="SignalP"/>
    </source>
</evidence>
<proteinExistence type="inferred from homology"/>
<dbReference type="InterPro" id="IPR051955">
    <property type="entry name" value="PME_Inhibitor"/>
</dbReference>
<evidence type="ECO:0000259" key="4">
    <source>
        <dbReference type="SMART" id="SM00856"/>
    </source>
</evidence>
<dbReference type="OrthoDB" id="1430376at2759"/>
<dbReference type="InterPro" id="IPR035513">
    <property type="entry name" value="Invertase/methylesterase_inhib"/>
</dbReference>
<dbReference type="Gene3D" id="1.20.140.40">
    <property type="entry name" value="Invertase/pectin methylesterase inhibitor family protein"/>
    <property type="match status" value="1"/>
</dbReference>
<evidence type="ECO:0000256" key="1">
    <source>
        <dbReference type="ARBA" id="ARBA00022729"/>
    </source>
</evidence>
<dbReference type="SUPFAM" id="SSF101148">
    <property type="entry name" value="Plant invertase/pectin methylesterase inhibitor"/>
    <property type="match status" value="1"/>
</dbReference>
<dbReference type="GO" id="GO:0004857">
    <property type="term" value="F:enzyme inhibitor activity"/>
    <property type="evidence" value="ECO:0007669"/>
    <property type="project" value="InterPro"/>
</dbReference>
<dbReference type="PANTHER" id="PTHR31080:SF161">
    <property type="entry name" value="OS10G0508700 PROTEIN"/>
    <property type="match status" value="1"/>
</dbReference>
<dbReference type="KEGG" id="cmax:111484936"/>
<evidence type="ECO:0000313" key="6">
    <source>
        <dbReference type="RefSeq" id="XP_022987359.1"/>
    </source>
</evidence>
<dbReference type="RefSeq" id="XP_022987359.1">
    <property type="nucleotide sequence ID" value="XM_023131591.1"/>
</dbReference>
<feature type="domain" description="Pectinesterase inhibitor" evidence="4">
    <location>
        <begin position="34"/>
        <end position="193"/>
    </location>
</feature>
<keyword evidence="5" id="KW-1185">Reference proteome</keyword>
<keyword evidence="1 3" id="KW-0732">Signal</keyword>
<protein>
    <submittedName>
        <fullName evidence="6">21 kDa protein-like</fullName>
    </submittedName>
</protein>
<dbReference type="InterPro" id="IPR006501">
    <property type="entry name" value="Pectinesterase_inhib_dom"/>
</dbReference>
<dbReference type="Proteomes" id="UP000504608">
    <property type="component" value="Unplaced"/>
</dbReference>
<dbReference type="PANTHER" id="PTHR31080">
    <property type="entry name" value="PECTINESTERASE INHIBITOR-LIKE"/>
    <property type="match status" value="1"/>
</dbReference>
<gene>
    <name evidence="6" type="primary">LOC111484936</name>
</gene>
<dbReference type="NCBIfam" id="TIGR01614">
    <property type="entry name" value="PME_inhib"/>
    <property type="match status" value="1"/>
</dbReference>